<comment type="similarity">
    <text evidence="5">Belongs to the SAT4 family.</text>
</comment>
<evidence type="ECO:0000256" key="5">
    <source>
        <dbReference type="ARBA" id="ARBA00038359"/>
    </source>
</evidence>
<feature type="transmembrane region" description="Helical" evidence="7">
    <location>
        <begin position="246"/>
        <end position="268"/>
    </location>
</feature>
<dbReference type="PANTHER" id="PTHR33048:SF123">
    <property type="entry name" value="INTEGRAL MEMBRANE PROTEIN"/>
    <property type="match status" value="1"/>
</dbReference>
<keyword evidence="10" id="KW-1185">Reference proteome</keyword>
<gene>
    <name evidence="9" type="ORF">B0H66DRAFT_143991</name>
</gene>
<feature type="transmembrane region" description="Helical" evidence="7">
    <location>
        <begin position="125"/>
        <end position="146"/>
    </location>
</feature>
<feature type="region of interest" description="Disordered" evidence="6">
    <location>
        <begin position="319"/>
        <end position="351"/>
    </location>
</feature>
<feature type="transmembrane region" description="Helical" evidence="7">
    <location>
        <begin position="166"/>
        <end position="189"/>
    </location>
</feature>
<feature type="region of interest" description="Disordered" evidence="6">
    <location>
        <begin position="371"/>
        <end position="429"/>
    </location>
</feature>
<evidence type="ECO:0000259" key="8">
    <source>
        <dbReference type="Pfam" id="PF20684"/>
    </source>
</evidence>
<feature type="transmembrane region" description="Helical" evidence="7">
    <location>
        <begin position="14"/>
        <end position="35"/>
    </location>
</feature>
<reference evidence="9" key="2">
    <citation type="submission" date="2023-06" db="EMBL/GenBank/DDBJ databases">
        <authorList>
            <consortium name="Lawrence Berkeley National Laboratory"/>
            <person name="Haridas S."/>
            <person name="Hensen N."/>
            <person name="Bonometti L."/>
            <person name="Westerberg I."/>
            <person name="Brannstrom I.O."/>
            <person name="Guillou S."/>
            <person name="Cros-Aarteil S."/>
            <person name="Calhoun S."/>
            <person name="Kuo A."/>
            <person name="Mondo S."/>
            <person name="Pangilinan J."/>
            <person name="Riley R."/>
            <person name="Labutti K."/>
            <person name="Andreopoulos B."/>
            <person name="Lipzen A."/>
            <person name="Chen C."/>
            <person name="Yanf M."/>
            <person name="Daum C."/>
            <person name="Ng V."/>
            <person name="Clum A."/>
            <person name="Steindorff A."/>
            <person name="Ohm R."/>
            <person name="Martin F."/>
            <person name="Silar P."/>
            <person name="Natvig D."/>
            <person name="Lalanne C."/>
            <person name="Gautier V."/>
            <person name="Ament-Velasquez S.L."/>
            <person name="Kruys A."/>
            <person name="Hutchinson M.I."/>
            <person name="Powell A.J."/>
            <person name="Barry K."/>
            <person name="Miller A.N."/>
            <person name="Grigoriev I.V."/>
            <person name="Debuchy R."/>
            <person name="Gladieux P."/>
            <person name="Thoren M.H."/>
            <person name="Johannesson H."/>
        </authorList>
    </citation>
    <scope>NUCLEOTIDE SEQUENCE</scope>
    <source>
        <strain evidence="9">CBS 118394</strain>
    </source>
</reference>
<keyword evidence="4 7" id="KW-0472">Membrane</keyword>
<proteinExistence type="inferred from homology"/>
<dbReference type="Pfam" id="PF20684">
    <property type="entry name" value="Fung_rhodopsin"/>
    <property type="match status" value="1"/>
</dbReference>
<feature type="compositionally biased region" description="Low complexity" evidence="6">
    <location>
        <begin position="293"/>
        <end position="302"/>
    </location>
</feature>
<feature type="compositionally biased region" description="Polar residues" evidence="6">
    <location>
        <begin position="282"/>
        <end position="292"/>
    </location>
</feature>
<comment type="subcellular location">
    <subcellularLocation>
        <location evidence="1">Membrane</location>
        <topology evidence="1">Multi-pass membrane protein</topology>
    </subcellularLocation>
</comment>
<evidence type="ECO:0000256" key="4">
    <source>
        <dbReference type="ARBA" id="ARBA00023136"/>
    </source>
</evidence>
<evidence type="ECO:0000256" key="3">
    <source>
        <dbReference type="ARBA" id="ARBA00022989"/>
    </source>
</evidence>
<accession>A0AAE0IJ90</accession>
<sequence>MDEDWVDQHRQNELIATAVVMTTLAAIVVTLRLISRFILIRNPGPDDYFIAVAMLFTIGYLIDIFILRNNHVGFPMTMLTPQNMINFIKATLAIQVMYYIIICCIKVSILFTYLRFAVSKTFRMLCIGTIVLHCIFFFICFVTTLAQCKPLHKMWDMTGTVPGTCINTTAFFYFTSAFNIVTDIWILLLPIKTLREINRPNREKIALFLIFGVGTFAAVASIVRLHTIYTYTLATDPFREGILVNLWSMIEVTIAISCASVSALKPIFSRRQRRITRAAVSKSGTTSSSRYGTQSQVTQQQQHSWSPWHIRLGSKDYGLWGSSSKDPQQTSQSTDTTTGIGSDEMGSPSTAEMGHARTMEMVFPPQRPRLVALQPTNGGRGGPGAEPEPETSESSMIIFSPLSEVRRLPGHNGEDGGLSSSGSILVLQR</sequence>
<dbReference type="Proteomes" id="UP001283341">
    <property type="component" value="Unassembled WGS sequence"/>
</dbReference>
<reference evidence="9" key="1">
    <citation type="journal article" date="2023" name="Mol. Phylogenet. Evol.">
        <title>Genome-scale phylogeny and comparative genomics of the fungal order Sordariales.</title>
        <authorList>
            <person name="Hensen N."/>
            <person name="Bonometti L."/>
            <person name="Westerberg I."/>
            <person name="Brannstrom I.O."/>
            <person name="Guillou S."/>
            <person name="Cros-Aarteil S."/>
            <person name="Calhoun S."/>
            <person name="Haridas S."/>
            <person name="Kuo A."/>
            <person name="Mondo S."/>
            <person name="Pangilinan J."/>
            <person name="Riley R."/>
            <person name="LaButti K."/>
            <person name="Andreopoulos B."/>
            <person name="Lipzen A."/>
            <person name="Chen C."/>
            <person name="Yan M."/>
            <person name="Daum C."/>
            <person name="Ng V."/>
            <person name="Clum A."/>
            <person name="Steindorff A."/>
            <person name="Ohm R.A."/>
            <person name="Martin F."/>
            <person name="Silar P."/>
            <person name="Natvig D.O."/>
            <person name="Lalanne C."/>
            <person name="Gautier V."/>
            <person name="Ament-Velasquez S.L."/>
            <person name="Kruys A."/>
            <person name="Hutchinson M.I."/>
            <person name="Powell A.J."/>
            <person name="Barry K."/>
            <person name="Miller A.N."/>
            <person name="Grigoriev I.V."/>
            <person name="Debuchy R."/>
            <person name="Gladieux P."/>
            <person name="Hiltunen Thoren M."/>
            <person name="Johannesson H."/>
        </authorList>
    </citation>
    <scope>NUCLEOTIDE SEQUENCE</scope>
    <source>
        <strain evidence="9">CBS 118394</strain>
    </source>
</reference>
<dbReference type="InterPro" id="IPR049326">
    <property type="entry name" value="Rhodopsin_dom_fungi"/>
</dbReference>
<evidence type="ECO:0000256" key="2">
    <source>
        <dbReference type="ARBA" id="ARBA00022692"/>
    </source>
</evidence>
<dbReference type="PANTHER" id="PTHR33048">
    <property type="entry name" value="PTH11-LIKE INTEGRAL MEMBRANE PROTEIN (AFU_ORTHOLOGUE AFUA_5G11245)"/>
    <property type="match status" value="1"/>
</dbReference>
<keyword evidence="3 7" id="KW-1133">Transmembrane helix</keyword>
<dbReference type="AlphaFoldDB" id="A0AAE0IJ90"/>
<dbReference type="EMBL" id="JAUEDM010000002">
    <property type="protein sequence ID" value="KAK3325943.1"/>
    <property type="molecule type" value="Genomic_DNA"/>
</dbReference>
<evidence type="ECO:0000313" key="10">
    <source>
        <dbReference type="Proteomes" id="UP001283341"/>
    </source>
</evidence>
<dbReference type="InterPro" id="IPR052337">
    <property type="entry name" value="SAT4-like"/>
</dbReference>
<organism evidence="9 10">
    <name type="scientific">Apodospora peruviana</name>
    <dbReference type="NCBI Taxonomy" id="516989"/>
    <lineage>
        <taxon>Eukaryota</taxon>
        <taxon>Fungi</taxon>
        <taxon>Dikarya</taxon>
        <taxon>Ascomycota</taxon>
        <taxon>Pezizomycotina</taxon>
        <taxon>Sordariomycetes</taxon>
        <taxon>Sordariomycetidae</taxon>
        <taxon>Sordariales</taxon>
        <taxon>Lasiosphaeriaceae</taxon>
        <taxon>Apodospora</taxon>
    </lineage>
</organism>
<name>A0AAE0IJ90_9PEZI</name>
<dbReference type="GO" id="GO:0016020">
    <property type="term" value="C:membrane"/>
    <property type="evidence" value="ECO:0007669"/>
    <property type="project" value="UniProtKB-SubCell"/>
</dbReference>
<feature type="transmembrane region" description="Helical" evidence="7">
    <location>
        <begin position="87"/>
        <end position="113"/>
    </location>
</feature>
<feature type="region of interest" description="Disordered" evidence="6">
    <location>
        <begin position="278"/>
        <end position="305"/>
    </location>
</feature>
<feature type="compositionally biased region" description="Low complexity" evidence="6">
    <location>
        <begin position="322"/>
        <end position="338"/>
    </location>
</feature>
<feature type="domain" description="Rhodopsin" evidence="8">
    <location>
        <begin position="31"/>
        <end position="270"/>
    </location>
</feature>
<evidence type="ECO:0000256" key="7">
    <source>
        <dbReference type="SAM" id="Phobius"/>
    </source>
</evidence>
<feature type="transmembrane region" description="Helical" evidence="7">
    <location>
        <begin position="205"/>
        <end position="226"/>
    </location>
</feature>
<protein>
    <recommendedName>
        <fullName evidence="8">Rhodopsin domain-containing protein</fullName>
    </recommendedName>
</protein>
<evidence type="ECO:0000313" key="9">
    <source>
        <dbReference type="EMBL" id="KAK3325943.1"/>
    </source>
</evidence>
<feature type="transmembrane region" description="Helical" evidence="7">
    <location>
        <begin position="47"/>
        <end position="67"/>
    </location>
</feature>
<keyword evidence="2 7" id="KW-0812">Transmembrane</keyword>
<evidence type="ECO:0000256" key="6">
    <source>
        <dbReference type="SAM" id="MobiDB-lite"/>
    </source>
</evidence>
<comment type="caution">
    <text evidence="9">The sequence shown here is derived from an EMBL/GenBank/DDBJ whole genome shotgun (WGS) entry which is preliminary data.</text>
</comment>
<evidence type="ECO:0000256" key="1">
    <source>
        <dbReference type="ARBA" id="ARBA00004141"/>
    </source>
</evidence>